<feature type="region of interest" description="Disordered" evidence="1">
    <location>
        <begin position="1"/>
        <end position="180"/>
    </location>
</feature>
<reference evidence="2 3" key="1">
    <citation type="submission" date="2021-02" db="EMBL/GenBank/DDBJ databases">
        <title>Leishmania (Mundinia) enrietti genome sequencing and assembly.</title>
        <authorList>
            <person name="Almutairi H."/>
            <person name="Gatherer D."/>
        </authorList>
    </citation>
    <scope>NUCLEOTIDE SEQUENCE [LARGE SCALE GENOMIC DNA]</scope>
    <source>
        <strain evidence="2">CUR178</strain>
    </source>
</reference>
<name>A0A836GWU0_LEIEN</name>
<comment type="caution">
    <text evidence="2">The sequence shown here is derived from an EMBL/GenBank/DDBJ whole genome shotgun (WGS) entry which is preliminary data.</text>
</comment>
<keyword evidence="3" id="KW-1185">Reference proteome</keyword>
<dbReference type="AlphaFoldDB" id="A0A836GWU0"/>
<dbReference type="RefSeq" id="XP_067688242.1">
    <property type="nucleotide sequence ID" value="XM_067832139.1"/>
</dbReference>
<dbReference type="KEGG" id="lenr:94167649"/>
<evidence type="ECO:0000313" key="2">
    <source>
        <dbReference type="EMBL" id="KAG5465643.1"/>
    </source>
</evidence>
<feature type="compositionally biased region" description="Gly residues" evidence="1">
    <location>
        <begin position="116"/>
        <end position="129"/>
    </location>
</feature>
<dbReference type="EMBL" id="JAFHKP010000036">
    <property type="protein sequence ID" value="KAG5465643.1"/>
    <property type="molecule type" value="Genomic_DNA"/>
</dbReference>
<sequence>MEEDRASRQRLAEHGASDPSALPGGMQRVAPAAAPSSSFANVQMRPEGQRYGDADLVPGGSLSGNGGMMMNERNFRGPGLPSALSPAPGDGQPDFGSADGYARFDPMFPGQMPPGRGRGGLGVGGGRGRGAPRLPGEPDNDLFLPPQGGPGEPFAGPGGGQFLPRLGGGGSGWGGSSPWA</sequence>
<feature type="compositionally biased region" description="Low complexity" evidence="1">
    <location>
        <begin position="30"/>
        <end position="40"/>
    </location>
</feature>
<dbReference type="Proteomes" id="UP000674179">
    <property type="component" value="Chromosome 36"/>
</dbReference>
<feature type="compositionally biased region" description="Basic and acidic residues" evidence="1">
    <location>
        <begin position="1"/>
        <end position="16"/>
    </location>
</feature>
<organism evidence="2 3">
    <name type="scientific">Leishmania enriettii</name>
    <dbReference type="NCBI Taxonomy" id="5663"/>
    <lineage>
        <taxon>Eukaryota</taxon>
        <taxon>Discoba</taxon>
        <taxon>Euglenozoa</taxon>
        <taxon>Kinetoplastea</taxon>
        <taxon>Metakinetoplastina</taxon>
        <taxon>Trypanosomatida</taxon>
        <taxon>Trypanosomatidae</taxon>
        <taxon>Leishmaniinae</taxon>
        <taxon>Leishmania</taxon>
    </lineage>
</organism>
<dbReference type="GeneID" id="94167649"/>
<evidence type="ECO:0000256" key="1">
    <source>
        <dbReference type="SAM" id="MobiDB-lite"/>
    </source>
</evidence>
<evidence type="ECO:0000313" key="3">
    <source>
        <dbReference type="Proteomes" id="UP000674179"/>
    </source>
</evidence>
<proteinExistence type="predicted"/>
<protein>
    <submittedName>
        <fullName evidence="2">Uncharacterized protein</fullName>
    </submittedName>
</protein>
<feature type="compositionally biased region" description="Gly residues" evidence="1">
    <location>
        <begin position="156"/>
        <end position="180"/>
    </location>
</feature>
<dbReference type="OrthoDB" id="267962at2759"/>
<gene>
    <name evidence="2" type="ORF">CUR178_00353</name>
</gene>
<accession>A0A836GWU0</accession>